<dbReference type="EMBL" id="PEYD01000045">
    <property type="protein sequence ID" value="PIS39357.1"/>
    <property type="molecule type" value="Genomic_DNA"/>
</dbReference>
<dbReference type="SUPFAM" id="SSF54637">
    <property type="entry name" value="Thioesterase/thiol ester dehydrase-isomerase"/>
    <property type="match status" value="1"/>
</dbReference>
<dbReference type="Pfam" id="PF07977">
    <property type="entry name" value="FabA"/>
    <property type="match status" value="1"/>
</dbReference>
<feature type="non-terminal residue" evidence="2">
    <location>
        <position position="1"/>
    </location>
</feature>
<evidence type="ECO:0000313" key="3">
    <source>
        <dbReference type="Proteomes" id="UP000230088"/>
    </source>
</evidence>
<sequence length="159" mass="18393">KEQIKEIIPYQEPFLFVDGVEEMSENKISGFYQASPEDYYFKGHFIDFKIMPGALVLEALAQLSTILLRNKIGEEHKNYHFLAYEVRSCQFYKPIFPGDKIDLTSEILGVYPASKEKTDNKIARVKSRALVGEDLKCEARFLVAIVNKKEFEKRYGRGK</sequence>
<evidence type="ECO:0008006" key="4">
    <source>
        <dbReference type="Google" id="ProtNLM"/>
    </source>
</evidence>
<gene>
    <name evidence="2" type="ORF">COT33_02355</name>
</gene>
<dbReference type="PANTHER" id="PTHR30272:SF1">
    <property type="entry name" value="3-HYDROXYACYL-[ACYL-CARRIER-PROTEIN] DEHYDRATASE"/>
    <property type="match status" value="1"/>
</dbReference>
<dbReference type="CDD" id="cd01288">
    <property type="entry name" value="FabZ"/>
    <property type="match status" value="1"/>
</dbReference>
<dbReference type="PANTHER" id="PTHR30272">
    <property type="entry name" value="3-HYDROXYACYL-[ACYL-CARRIER-PROTEIN] DEHYDRATASE"/>
    <property type="match status" value="1"/>
</dbReference>
<dbReference type="InterPro" id="IPR013114">
    <property type="entry name" value="FabA_FabZ"/>
</dbReference>
<organism evidence="2 3">
    <name type="scientific">Candidatus Nealsonbacteria bacterium CG08_land_8_20_14_0_20_38_20</name>
    <dbReference type="NCBI Taxonomy" id="1974705"/>
    <lineage>
        <taxon>Bacteria</taxon>
        <taxon>Candidatus Nealsoniibacteriota</taxon>
    </lineage>
</organism>
<accession>A0A2H0YLI2</accession>
<dbReference type="Proteomes" id="UP000230088">
    <property type="component" value="Unassembled WGS sequence"/>
</dbReference>
<reference evidence="3" key="1">
    <citation type="submission" date="2017-09" db="EMBL/GenBank/DDBJ databases">
        <title>Depth-based differentiation of microbial function through sediment-hosted aquifers and enrichment of novel symbionts in the deep terrestrial subsurface.</title>
        <authorList>
            <person name="Probst A.J."/>
            <person name="Ladd B."/>
            <person name="Jarett J.K."/>
            <person name="Geller-Mcgrath D.E."/>
            <person name="Sieber C.M.K."/>
            <person name="Emerson J.B."/>
            <person name="Anantharaman K."/>
            <person name="Thomas B.C."/>
            <person name="Malmstrom R."/>
            <person name="Stieglmeier M."/>
            <person name="Klingl A."/>
            <person name="Woyke T."/>
            <person name="Ryan C.M."/>
            <person name="Banfield J.F."/>
        </authorList>
    </citation>
    <scope>NUCLEOTIDE SEQUENCE [LARGE SCALE GENOMIC DNA]</scope>
</reference>
<evidence type="ECO:0000256" key="1">
    <source>
        <dbReference type="ARBA" id="ARBA00023239"/>
    </source>
</evidence>
<dbReference type="AlphaFoldDB" id="A0A2H0YLI2"/>
<dbReference type="InterPro" id="IPR029069">
    <property type="entry name" value="HotDog_dom_sf"/>
</dbReference>
<proteinExistence type="predicted"/>
<name>A0A2H0YLI2_9BACT</name>
<comment type="caution">
    <text evidence="2">The sequence shown here is derived from an EMBL/GenBank/DDBJ whole genome shotgun (WGS) entry which is preliminary data.</text>
</comment>
<dbReference type="GO" id="GO:0016829">
    <property type="term" value="F:lyase activity"/>
    <property type="evidence" value="ECO:0007669"/>
    <property type="project" value="UniProtKB-KW"/>
</dbReference>
<protein>
    <recommendedName>
        <fullName evidence="4">3-hydroxyacyl-[acyl-carrier-protein] dehydratase FabZ</fullName>
    </recommendedName>
</protein>
<dbReference type="Gene3D" id="3.10.129.10">
    <property type="entry name" value="Hotdog Thioesterase"/>
    <property type="match status" value="1"/>
</dbReference>
<keyword evidence="1" id="KW-0456">Lyase</keyword>
<evidence type="ECO:0000313" key="2">
    <source>
        <dbReference type="EMBL" id="PIS39357.1"/>
    </source>
</evidence>